<dbReference type="PANTHER" id="PTHR21580:SF28">
    <property type="entry name" value="BOREALIN N-TERMINAL DOMAIN-CONTAINING PROTEIN-RELATED"/>
    <property type="match status" value="1"/>
</dbReference>
<dbReference type="EMBL" id="KQ978048">
    <property type="protein sequence ID" value="KYM97793.1"/>
    <property type="molecule type" value="Genomic_DNA"/>
</dbReference>
<evidence type="ECO:0000313" key="2">
    <source>
        <dbReference type="EMBL" id="KYM97793.1"/>
    </source>
</evidence>
<gene>
    <name evidence="1" type="ORF">ALC62_11509</name>
    <name evidence="2" type="ORF">ALC62_11510</name>
</gene>
<evidence type="ECO:0000313" key="1">
    <source>
        <dbReference type="EMBL" id="KYM97792.1"/>
    </source>
</evidence>
<dbReference type="Proteomes" id="UP000078542">
    <property type="component" value="Unassembled WGS sequence"/>
</dbReference>
<name>A0A151ICH6_9HYME</name>
<dbReference type="PANTHER" id="PTHR21580">
    <property type="entry name" value="SHIPPO-1-RELATED"/>
    <property type="match status" value="1"/>
</dbReference>
<dbReference type="EMBL" id="KQ978048">
    <property type="protein sequence ID" value="KYM97792.1"/>
    <property type="molecule type" value="Genomic_DNA"/>
</dbReference>
<proteinExistence type="predicted"/>
<dbReference type="AlphaFoldDB" id="A0A151ICH6"/>
<organism evidence="1 3">
    <name type="scientific">Cyphomyrmex costatus</name>
    <dbReference type="NCBI Taxonomy" id="456900"/>
    <lineage>
        <taxon>Eukaryota</taxon>
        <taxon>Metazoa</taxon>
        <taxon>Ecdysozoa</taxon>
        <taxon>Arthropoda</taxon>
        <taxon>Hexapoda</taxon>
        <taxon>Insecta</taxon>
        <taxon>Pterygota</taxon>
        <taxon>Neoptera</taxon>
        <taxon>Endopterygota</taxon>
        <taxon>Hymenoptera</taxon>
        <taxon>Apocrita</taxon>
        <taxon>Aculeata</taxon>
        <taxon>Formicoidea</taxon>
        <taxon>Formicidae</taxon>
        <taxon>Myrmicinae</taxon>
        <taxon>Cyphomyrmex</taxon>
    </lineage>
</organism>
<sequence>MLLLEKALQFTFGFKPPLNRSNDVPAPNIYNIPSALGGTKEGNKKAAPAYSISGRQKVFMDDRVLVPGPGAYECIKPDTIRAKSPAYSMSARFPLPDDHLQIPGPGAHCPEKVSCR</sequence>
<protein>
    <submittedName>
        <fullName evidence="1">Outer dense fiber protein 3</fullName>
    </submittedName>
</protein>
<dbReference type="InterPro" id="IPR010736">
    <property type="entry name" value="SHIPPO-rpt"/>
</dbReference>
<reference evidence="1 3" key="1">
    <citation type="submission" date="2016-03" db="EMBL/GenBank/DDBJ databases">
        <title>Cyphomyrmex costatus WGS genome.</title>
        <authorList>
            <person name="Nygaard S."/>
            <person name="Hu H."/>
            <person name="Boomsma J."/>
            <person name="Zhang G."/>
        </authorList>
    </citation>
    <scope>NUCLEOTIDE SEQUENCE [LARGE SCALE GENOMIC DNA]</scope>
    <source>
        <strain evidence="1">MS0001</strain>
        <tissue evidence="1">Whole body</tissue>
    </source>
</reference>
<dbReference type="GO" id="GO:0005856">
    <property type="term" value="C:cytoskeleton"/>
    <property type="evidence" value="ECO:0007669"/>
    <property type="project" value="TreeGrafter"/>
</dbReference>
<dbReference type="Pfam" id="PF07004">
    <property type="entry name" value="SHIPPO-rpt"/>
    <property type="match status" value="2"/>
</dbReference>
<dbReference type="InterPro" id="IPR051291">
    <property type="entry name" value="CIMAP"/>
</dbReference>
<evidence type="ECO:0000313" key="3">
    <source>
        <dbReference type="Proteomes" id="UP000078542"/>
    </source>
</evidence>
<accession>A0A151ICH6</accession>
<keyword evidence="3" id="KW-1185">Reference proteome</keyword>